<feature type="domain" description="Baseplate structural protein Gp10 C-terminal" evidence="2">
    <location>
        <begin position="237"/>
        <end position="345"/>
    </location>
</feature>
<feature type="region of interest" description="Disordered" evidence="1">
    <location>
        <begin position="274"/>
        <end position="307"/>
    </location>
</feature>
<accession>A0A504JKD8</accession>
<gene>
    <name evidence="3" type="ORF">FHK87_05210</name>
</gene>
<dbReference type="Pfam" id="PF21939">
    <property type="entry name" value="Gp10_C"/>
    <property type="match status" value="1"/>
</dbReference>
<evidence type="ECO:0000313" key="3">
    <source>
        <dbReference type="EMBL" id="TPN86991.1"/>
    </source>
</evidence>
<name>A0A504JKD8_9FLAO</name>
<dbReference type="InterPro" id="IPR053827">
    <property type="entry name" value="Gp10_C"/>
</dbReference>
<evidence type="ECO:0000259" key="2">
    <source>
        <dbReference type="Pfam" id="PF21939"/>
    </source>
</evidence>
<dbReference type="AlphaFoldDB" id="A0A504JKD8"/>
<organism evidence="3 4">
    <name type="scientific">Aquimarina algicola</name>
    <dbReference type="NCBI Taxonomy" id="2589995"/>
    <lineage>
        <taxon>Bacteria</taxon>
        <taxon>Pseudomonadati</taxon>
        <taxon>Bacteroidota</taxon>
        <taxon>Flavobacteriia</taxon>
        <taxon>Flavobacteriales</taxon>
        <taxon>Flavobacteriaceae</taxon>
        <taxon>Aquimarina</taxon>
    </lineage>
</organism>
<reference evidence="3 4" key="1">
    <citation type="submission" date="2019-06" db="EMBL/GenBank/DDBJ databases">
        <authorList>
            <person name="Meng X."/>
        </authorList>
    </citation>
    <scope>NUCLEOTIDE SEQUENCE [LARGE SCALE GENOMIC DNA]</scope>
    <source>
        <strain evidence="3 4">M625</strain>
    </source>
</reference>
<sequence length="351" mass="38644">MDIDKKNRTELKQYFKVNDKPTEKQFADFIEAGINQKEDGIARIQGSPLAIEAEGEEVSTQEILDLYTSFTKENPDWSLNLNPRVDSEEPKSNQPGLNIKDATGQSRLFIKSVDGSVGIGTIEPESKLTIEGQHVDSLLSVIDTTQQHTKILEVTPKEGVTIKGTLTVDGEMFSNNIATNTELDNDQASNDKIPSQRAVKTYVDTRLPKGLISMWSGKDIPKGWVLCDGTNGTPNLSGKFIVGFDKNNEDYNEVKKTGGLEQVTLNKSQIPSHAHLGTTSEAGGHTHNFTGARRRGDGSGTGSSNHYYIEHPRTTQSAGKHKHSFQTNTVGEGKSHENRPPYFVLAYIMKL</sequence>
<dbReference type="RefSeq" id="WP_140590901.1">
    <property type="nucleotide sequence ID" value="NZ_VFWZ01000002.1"/>
</dbReference>
<dbReference type="CDD" id="cd22641">
    <property type="entry name" value="C24-like"/>
    <property type="match status" value="1"/>
</dbReference>
<proteinExistence type="predicted"/>
<protein>
    <recommendedName>
        <fullName evidence="2">Baseplate structural protein Gp10 C-terminal domain-containing protein</fullName>
    </recommendedName>
</protein>
<evidence type="ECO:0000256" key="1">
    <source>
        <dbReference type="SAM" id="MobiDB-lite"/>
    </source>
</evidence>
<dbReference type="Proteomes" id="UP000315540">
    <property type="component" value="Unassembled WGS sequence"/>
</dbReference>
<evidence type="ECO:0000313" key="4">
    <source>
        <dbReference type="Proteomes" id="UP000315540"/>
    </source>
</evidence>
<dbReference type="SUPFAM" id="SSF88874">
    <property type="entry name" value="Receptor-binding domain of short tail fibre protein gp12"/>
    <property type="match status" value="1"/>
</dbReference>
<comment type="caution">
    <text evidence="3">The sequence shown here is derived from an EMBL/GenBank/DDBJ whole genome shotgun (WGS) entry which is preliminary data.</text>
</comment>
<keyword evidence="4" id="KW-1185">Reference proteome</keyword>
<dbReference type="OrthoDB" id="9113831at2"/>
<dbReference type="EMBL" id="VFWZ01000002">
    <property type="protein sequence ID" value="TPN86991.1"/>
    <property type="molecule type" value="Genomic_DNA"/>
</dbReference>